<dbReference type="PIRSF" id="PIRSF005536">
    <property type="entry name" value="Agal"/>
    <property type="match status" value="1"/>
</dbReference>
<evidence type="ECO:0000256" key="1">
    <source>
        <dbReference type="ARBA" id="ARBA00022801"/>
    </source>
</evidence>
<keyword evidence="5" id="KW-1185">Reference proteome</keyword>
<organism evidence="4 5">
    <name type="scientific">Bianquea renquensis</name>
    <dbReference type="NCBI Taxonomy" id="2763661"/>
    <lineage>
        <taxon>Bacteria</taxon>
        <taxon>Bacillati</taxon>
        <taxon>Bacillota</taxon>
        <taxon>Clostridia</taxon>
        <taxon>Eubacteriales</taxon>
        <taxon>Bianqueaceae</taxon>
        <taxon>Bianquea</taxon>
    </lineage>
</organism>
<reference evidence="4" key="1">
    <citation type="submission" date="2020-08" db="EMBL/GenBank/DDBJ databases">
        <title>Genome public.</title>
        <authorList>
            <person name="Liu C."/>
            <person name="Sun Q."/>
        </authorList>
    </citation>
    <scope>NUCLEOTIDE SEQUENCE</scope>
    <source>
        <strain evidence="4">NSJ-32</strain>
    </source>
</reference>
<evidence type="ECO:0000256" key="3">
    <source>
        <dbReference type="PIRSR" id="PIRSR005536-1"/>
    </source>
</evidence>
<proteinExistence type="predicted"/>
<dbReference type="SUPFAM" id="SSF51445">
    <property type="entry name" value="(Trans)glycosidases"/>
    <property type="match status" value="1"/>
</dbReference>
<dbReference type="Proteomes" id="UP000657006">
    <property type="component" value="Unassembled WGS sequence"/>
</dbReference>
<dbReference type="PANTHER" id="PTHR43053:SF3">
    <property type="entry name" value="ALPHA-GALACTOSIDASE C-RELATED"/>
    <property type="match status" value="1"/>
</dbReference>
<dbReference type="CDD" id="cd14791">
    <property type="entry name" value="GH36"/>
    <property type="match status" value="1"/>
</dbReference>
<dbReference type="InterPro" id="IPR050985">
    <property type="entry name" value="Alpha-glycosidase_related"/>
</dbReference>
<feature type="active site" description="Nucleophile" evidence="3">
    <location>
        <position position="394"/>
    </location>
</feature>
<evidence type="ECO:0000313" key="4">
    <source>
        <dbReference type="EMBL" id="MBC8544218.1"/>
    </source>
</evidence>
<dbReference type="PRINTS" id="PR00743">
    <property type="entry name" value="GLHYDRLASE36"/>
</dbReference>
<protein>
    <submittedName>
        <fullName evidence="4">Alpha-galactosidase</fullName>
    </submittedName>
</protein>
<dbReference type="InterPro" id="IPR013785">
    <property type="entry name" value="Aldolase_TIM"/>
</dbReference>
<gene>
    <name evidence="4" type="ORF">H8730_11785</name>
</gene>
<accession>A0A926I284</accession>
<dbReference type="InterPro" id="IPR017853">
    <property type="entry name" value="GH"/>
</dbReference>
<keyword evidence="1" id="KW-0378">Hydrolase</keyword>
<dbReference type="AlphaFoldDB" id="A0A926I284"/>
<dbReference type="GO" id="GO:0016052">
    <property type="term" value="P:carbohydrate catabolic process"/>
    <property type="evidence" value="ECO:0007669"/>
    <property type="project" value="InterPro"/>
</dbReference>
<dbReference type="Gene3D" id="3.20.20.70">
    <property type="entry name" value="Aldolase class I"/>
    <property type="match status" value="1"/>
</dbReference>
<dbReference type="InterPro" id="IPR002252">
    <property type="entry name" value="Glyco_hydro_36"/>
</dbReference>
<dbReference type="EMBL" id="JACRSQ010000018">
    <property type="protein sequence ID" value="MBC8544218.1"/>
    <property type="molecule type" value="Genomic_DNA"/>
</dbReference>
<dbReference type="Pfam" id="PF02065">
    <property type="entry name" value="Melibiase"/>
    <property type="match status" value="1"/>
</dbReference>
<sequence length="669" mass="76341">MGSPIQWERQEDHVAVTSILGQKGGCLEDWESGICGVFLLQDEEGRYDGTGLQVTEFESQDTRARIRCAGRRLSMSATYAYDEASDVWSRRDVLVNPTGERQRVRSCLSRFVFSGHDLEVYCQSSSWNQENQGDWQTVPGGGVTITCKGLRTTEGATPYAALRNRLTGEGIAFHLLPMGKWILQVKKEFSHSGKAYTVLDMGLSNDGLDMAVEPGEELELPEILFHSFEDVGLGAHKLHQYVLSHHFTKRIPPVVFNTWFYDYSYLDPEKLLEQARQAKALGCEVFVIDAGWFGESEQWHSETGCWYENTVVAFRGKMKEFADQIRQMGLDFGIWMEPERATQKAPLYQEHPEYFFEVDGGYVADLSKPWVQDRIFAQIGELIETYGLRMMKIDFNVGVSYDQSRCNFYRYYQGLYGMLDRLRAKYPHVVFEGCSSGGQRSDLNTIRHFDFHFISDTVHPREVLRIYQGALLRLPPGCLSKWAVIRSGDPLARPYNVSTFEGVERLYACADATWDRTMEVDLDYSMAIGFCGVLGLSTDLARLSDATKKGIQRWISFYKEKRDFLQGAVCYQLTAPAGMEDIMSPAVFQLKAPDETGCLLIAFRMEDSRDGLLVRPKELDASTLYTVIQREETWRETGREIMEKGIWIPIQEKNRAVLVEIVDRKEEIA</sequence>
<evidence type="ECO:0000256" key="2">
    <source>
        <dbReference type="ARBA" id="ARBA00023295"/>
    </source>
</evidence>
<keyword evidence="2" id="KW-0326">Glycosidase</keyword>
<dbReference type="Gene3D" id="2.70.98.60">
    <property type="entry name" value="alpha-galactosidase from lactobacil brevis"/>
    <property type="match status" value="1"/>
</dbReference>
<dbReference type="GO" id="GO:0004557">
    <property type="term" value="F:alpha-galactosidase activity"/>
    <property type="evidence" value="ECO:0007669"/>
    <property type="project" value="InterPro"/>
</dbReference>
<feature type="active site" description="Proton donor" evidence="3">
    <location>
        <position position="456"/>
    </location>
</feature>
<evidence type="ECO:0000313" key="5">
    <source>
        <dbReference type="Proteomes" id="UP000657006"/>
    </source>
</evidence>
<dbReference type="InterPro" id="IPR038417">
    <property type="entry name" value="Alpga-gal_N_sf"/>
</dbReference>
<dbReference type="RefSeq" id="WP_177719800.1">
    <property type="nucleotide sequence ID" value="NZ_JACRSQ010000018.1"/>
</dbReference>
<comment type="caution">
    <text evidence="4">The sequence shown here is derived from an EMBL/GenBank/DDBJ whole genome shotgun (WGS) entry which is preliminary data.</text>
</comment>
<dbReference type="PANTHER" id="PTHR43053">
    <property type="entry name" value="GLYCOSIDASE FAMILY 31"/>
    <property type="match status" value="1"/>
</dbReference>
<name>A0A926I284_9FIRM</name>